<accession>A0A142BGB2</accession>
<dbReference type="KEGG" id="emp:EZMO1_3846"/>
<organism evidence="2 3">
    <name type="scientific">Endozoicomonas montiporae CL-33</name>
    <dbReference type="NCBI Taxonomy" id="570277"/>
    <lineage>
        <taxon>Bacteria</taxon>
        <taxon>Pseudomonadati</taxon>
        <taxon>Pseudomonadota</taxon>
        <taxon>Gammaproteobacteria</taxon>
        <taxon>Oceanospirillales</taxon>
        <taxon>Endozoicomonadaceae</taxon>
        <taxon>Endozoicomonas</taxon>
    </lineage>
</organism>
<reference evidence="2 3" key="1">
    <citation type="journal article" date="2016" name="Front. Microbiol.">
        <title>Genomic Insight into the Host-Endosymbiont Relationship of Endozoicomonas montiporae CL-33(T) with its Coral Host.</title>
        <authorList>
            <person name="Ding J.-Y."/>
            <person name="Shiu J.-H."/>
            <person name="Chen W.-M."/>
            <person name="Chiang Y.-R."/>
            <person name="Tang S.-L."/>
        </authorList>
    </citation>
    <scope>NUCLEOTIDE SEQUENCE [LARGE SCALE GENOMIC DNA]</scope>
    <source>
        <strain evidence="2 3">CL-33</strain>
    </source>
</reference>
<evidence type="ECO:0000313" key="2">
    <source>
        <dbReference type="EMBL" id="AMO57788.1"/>
    </source>
</evidence>
<evidence type="ECO:0000313" key="3">
    <source>
        <dbReference type="Proteomes" id="UP000071065"/>
    </source>
</evidence>
<feature type="region of interest" description="Disordered" evidence="1">
    <location>
        <begin position="29"/>
        <end position="48"/>
    </location>
</feature>
<proteinExistence type="predicted"/>
<sequence>MDRSFLKALKYHSEEVKFPYPLFSAKSKRGDPNRAAKSHSIKVVYQKR</sequence>
<dbReference type="Proteomes" id="UP000071065">
    <property type="component" value="Chromosome"/>
</dbReference>
<evidence type="ECO:0000256" key="1">
    <source>
        <dbReference type="SAM" id="MobiDB-lite"/>
    </source>
</evidence>
<gene>
    <name evidence="2" type="ORF">EZMO1_3846</name>
</gene>
<feature type="compositionally biased region" description="Basic residues" evidence="1">
    <location>
        <begin position="36"/>
        <end position="48"/>
    </location>
</feature>
<dbReference type="AlphaFoldDB" id="A0A142BGB2"/>
<protein>
    <submittedName>
        <fullName evidence="2">Uncharacterized protein</fullName>
    </submittedName>
</protein>
<dbReference type="EMBL" id="CP013251">
    <property type="protein sequence ID" value="AMO57788.1"/>
    <property type="molecule type" value="Genomic_DNA"/>
</dbReference>
<name>A0A142BGB2_9GAMM</name>